<evidence type="ECO:0000313" key="1">
    <source>
        <dbReference type="EMBL" id="VAW32020.1"/>
    </source>
</evidence>
<dbReference type="AlphaFoldDB" id="A0A3B0USG2"/>
<organism evidence="1">
    <name type="scientific">hydrothermal vent metagenome</name>
    <dbReference type="NCBI Taxonomy" id="652676"/>
    <lineage>
        <taxon>unclassified sequences</taxon>
        <taxon>metagenomes</taxon>
        <taxon>ecological metagenomes</taxon>
    </lineage>
</organism>
<reference evidence="1" key="1">
    <citation type="submission" date="2018-06" db="EMBL/GenBank/DDBJ databases">
        <authorList>
            <person name="Zhirakovskaya E."/>
        </authorList>
    </citation>
    <scope>NUCLEOTIDE SEQUENCE</scope>
</reference>
<dbReference type="EMBL" id="UOEU01000311">
    <property type="protein sequence ID" value="VAW32020.1"/>
    <property type="molecule type" value="Genomic_DNA"/>
</dbReference>
<proteinExistence type="predicted"/>
<name>A0A3B0USG2_9ZZZZ</name>
<gene>
    <name evidence="1" type="ORF">MNBD_CHLOROFLEXI01-1949</name>
</gene>
<protein>
    <submittedName>
        <fullName evidence="1">Uncharacterized protein</fullName>
    </submittedName>
</protein>
<sequence>MSTQDFLSLNKRLRKQTLRQLINSVKGKIELHAEFEEQLSDFIENRNRFVHRLWFEEIRKSEFDHSLLEKLEQFCINLINKCDYILTAFVGFRAILLQKIAGSEKNHTLTERTPLLSKSSKWELEAMIMAKSLFGQPK</sequence>
<accession>A0A3B0USG2</accession>